<evidence type="ECO:0000313" key="2">
    <source>
        <dbReference type="EMBL" id="KAK0738109.1"/>
    </source>
</evidence>
<feature type="signal peptide" evidence="1">
    <location>
        <begin position="1"/>
        <end position="21"/>
    </location>
</feature>
<protein>
    <recommendedName>
        <fullName evidence="4">Ig-like domain-containing protein</fullName>
    </recommendedName>
</protein>
<comment type="caution">
    <text evidence="2">The sequence shown here is derived from an EMBL/GenBank/DDBJ whole genome shotgun (WGS) entry which is preliminary data.</text>
</comment>
<name>A0AA40EE49_9PEZI</name>
<gene>
    <name evidence="2" type="ORF">B0T18DRAFT_421260</name>
</gene>
<accession>A0AA40EE49</accession>
<feature type="chain" id="PRO_5041323755" description="Ig-like domain-containing protein" evidence="1">
    <location>
        <begin position="22"/>
        <end position="486"/>
    </location>
</feature>
<evidence type="ECO:0000256" key="1">
    <source>
        <dbReference type="SAM" id="SignalP"/>
    </source>
</evidence>
<sequence>MLSPTLPKFLLAASAAVLVSAQGQPVAAAGCTSNSFSIPSWFVQDVALAGEGASQTVSFNALNRATNGTTNVACKAGGSCTAVDKGLEALVEVGASSLHILLSQTWGCNDRAGADRLKFTAVGNGTLPLQASKASVSPFLIRGALVSPVAVNPLYMTGPTGHDTKGCTTASPAWVVDSVVYEEQTGDGVNSVASKRLTLQVTNPATGYEASCMSGDSDPTSTTTIPLTCAGTEFQDFRIGRYSISTSASLSLPSFALSLSQTWYCSDIDPSKPTSITATGSLPLPLTCESTLINTHTNQTTCTTASRATVPGTVTVTTPLAPYSITDPTAPRDGCTLTSLFNPAWSFSSFVVDETKAPAAVSFDIILQTQNRGYQYPITISQGAAVAGQAGWFRCEVGPDGGNGQPLWPETCTFRYDGATREMELKAEWKCADLDPEQPIAFSGTSTTKVETPLGCKMVQGYLECETDTTNSWTAKINNVTWGASP</sequence>
<dbReference type="AlphaFoldDB" id="A0AA40EE49"/>
<keyword evidence="1" id="KW-0732">Signal</keyword>
<dbReference type="Proteomes" id="UP001172155">
    <property type="component" value="Unassembled WGS sequence"/>
</dbReference>
<reference evidence="2" key="1">
    <citation type="submission" date="2023-06" db="EMBL/GenBank/DDBJ databases">
        <title>Genome-scale phylogeny and comparative genomics of the fungal order Sordariales.</title>
        <authorList>
            <consortium name="Lawrence Berkeley National Laboratory"/>
            <person name="Hensen N."/>
            <person name="Bonometti L."/>
            <person name="Westerberg I."/>
            <person name="Brannstrom I.O."/>
            <person name="Guillou S."/>
            <person name="Cros-Aarteil S."/>
            <person name="Calhoun S."/>
            <person name="Haridas S."/>
            <person name="Kuo A."/>
            <person name="Mondo S."/>
            <person name="Pangilinan J."/>
            <person name="Riley R."/>
            <person name="LaButti K."/>
            <person name="Andreopoulos B."/>
            <person name="Lipzen A."/>
            <person name="Chen C."/>
            <person name="Yanf M."/>
            <person name="Daum C."/>
            <person name="Ng V."/>
            <person name="Clum A."/>
            <person name="Steindorff A."/>
            <person name="Ohm R."/>
            <person name="Martin F."/>
            <person name="Silar P."/>
            <person name="Natvig D."/>
            <person name="Lalanne C."/>
            <person name="Gautier V."/>
            <person name="Ament-velasquez S.L."/>
            <person name="Kruys A."/>
            <person name="Hutchinson M.I."/>
            <person name="Powell A.J."/>
            <person name="Barry K."/>
            <person name="Miller A.N."/>
            <person name="Grigoriev I.V."/>
            <person name="Debuchy R."/>
            <person name="Gladieux P."/>
            <person name="Thoren M.H."/>
            <person name="Johannesson H."/>
        </authorList>
    </citation>
    <scope>NUCLEOTIDE SEQUENCE</scope>
    <source>
        <strain evidence="2">SMH3187-1</strain>
    </source>
</reference>
<keyword evidence="3" id="KW-1185">Reference proteome</keyword>
<proteinExistence type="predicted"/>
<organism evidence="2 3">
    <name type="scientific">Schizothecium vesticola</name>
    <dbReference type="NCBI Taxonomy" id="314040"/>
    <lineage>
        <taxon>Eukaryota</taxon>
        <taxon>Fungi</taxon>
        <taxon>Dikarya</taxon>
        <taxon>Ascomycota</taxon>
        <taxon>Pezizomycotina</taxon>
        <taxon>Sordariomycetes</taxon>
        <taxon>Sordariomycetidae</taxon>
        <taxon>Sordariales</taxon>
        <taxon>Schizotheciaceae</taxon>
        <taxon>Schizothecium</taxon>
    </lineage>
</organism>
<evidence type="ECO:0000313" key="3">
    <source>
        <dbReference type="Proteomes" id="UP001172155"/>
    </source>
</evidence>
<evidence type="ECO:0008006" key="4">
    <source>
        <dbReference type="Google" id="ProtNLM"/>
    </source>
</evidence>
<dbReference type="EMBL" id="JAUKUD010000007">
    <property type="protein sequence ID" value="KAK0738109.1"/>
    <property type="molecule type" value="Genomic_DNA"/>
</dbReference>